<dbReference type="EMBL" id="AP018448">
    <property type="protein sequence ID" value="BBC29054.1"/>
    <property type="molecule type" value="Genomic_DNA"/>
</dbReference>
<dbReference type="Proteomes" id="UP001321542">
    <property type="component" value="Chromosome"/>
</dbReference>
<reference evidence="1 2" key="2">
    <citation type="journal article" date="2023" name="ChemBioChem">
        <title>Acyltransferase Domain Exchange between Two Independent Type I Polyketide Synthases in the Same Producer Strain of Macrolide Antibiotics.</title>
        <authorList>
            <person name="Kudo F."/>
            <person name="Kishikawa K."/>
            <person name="Tsuboi K."/>
            <person name="Kido T."/>
            <person name="Usui T."/>
            <person name="Hashimoto J."/>
            <person name="Shin-Ya K."/>
            <person name="Miyanaga A."/>
            <person name="Eguchi T."/>
        </authorList>
    </citation>
    <scope>NUCLEOTIDE SEQUENCE [LARGE SCALE GENOMIC DNA]</scope>
    <source>
        <strain evidence="1 2">A-8890</strain>
    </source>
</reference>
<dbReference type="InterPro" id="IPR013785">
    <property type="entry name" value="Aldolase_TIM"/>
</dbReference>
<evidence type="ECO:0000313" key="2">
    <source>
        <dbReference type="Proteomes" id="UP001321542"/>
    </source>
</evidence>
<name>A0ABM7F0H4_9ACTN</name>
<evidence type="ECO:0000313" key="1">
    <source>
        <dbReference type="EMBL" id="BBC29054.1"/>
    </source>
</evidence>
<dbReference type="SUPFAM" id="SSF51569">
    <property type="entry name" value="Aldolase"/>
    <property type="match status" value="1"/>
</dbReference>
<accession>A0ABM7F0H4</accession>
<keyword evidence="2" id="KW-1185">Reference proteome</keyword>
<sequence length="49" mass="5412">MTTADVRDAADILRPVHDRTGGRDGWVSIEVDPCFAESTEAPPHQSCDW</sequence>
<reference evidence="1 2" key="1">
    <citation type="journal article" date="2010" name="ChemBioChem">
        <title>Cloning and characterization of the biosynthetic gene cluster of 16-membered macrolide antibiotic FD-891: involvement of a dual functional cytochrome P450 monooxygenase catalyzing epoxidation and hydroxylation.</title>
        <authorList>
            <person name="Kudo F."/>
            <person name="Motegi A."/>
            <person name="Mizoue K."/>
            <person name="Eguchi T."/>
        </authorList>
    </citation>
    <scope>NUCLEOTIDE SEQUENCE [LARGE SCALE GENOMIC DNA]</scope>
    <source>
        <strain evidence="1 2">A-8890</strain>
    </source>
</reference>
<gene>
    <name evidence="1" type="ORF">SGFS_003450</name>
</gene>
<dbReference type="Gene3D" id="3.20.20.70">
    <property type="entry name" value="Aldolase class I"/>
    <property type="match status" value="1"/>
</dbReference>
<proteinExistence type="predicted"/>
<protein>
    <submittedName>
        <fullName evidence="1">Uncharacterized protein</fullName>
    </submittedName>
</protein>
<organism evidence="1 2">
    <name type="scientific">Streptomyces graminofaciens</name>
    <dbReference type="NCBI Taxonomy" id="68212"/>
    <lineage>
        <taxon>Bacteria</taxon>
        <taxon>Bacillati</taxon>
        <taxon>Actinomycetota</taxon>
        <taxon>Actinomycetes</taxon>
        <taxon>Kitasatosporales</taxon>
        <taxon>Streptomycetaceae</taxon>
        <taxon>Streptomyces</taxon>
    </lineage>
</organism>